<dbReference type="SUPFAM" id="SSF53756">
    <property type="entry name" value="UDP-Glycosyltransferase/glycogen phosphorylase"/>
    <property type="match status" value="2"/>
</dbReference>
<evidence type="ECO:0000259" key="1">
    <source>
        <dbReference type="Pfam" id="PF00534"/>
    </source>
</evidence>
<dbReference type="STRING" id="1797724.A3A48_00260"/>
<dbReference type="Gene3D" id="3.40.50.2000">
    <property type="entry name" value="Glycogen Phosphorylase B"/>
    <property type="match status" value="4"/>
</dbReference>
<protein>
    <recommendedName>
        <fullName evidence="5">Glycosyltransferase</fullName>
    </recommendedName>
</protein>
<dbReference type="GO" id="GO:0016757">
    <property type="term" value="F:glycosyltransferase activity"/>
    <property type="evidence" value="ECO:0007669"/>
    <property type="project" value="InterPro"/>
</dbReference>
<name>A0A1F5GS29_9BACT</name>
<feature type="domain" description="Glycosyltransferase subfamily 4-like N-terminal" evidence="2">
    <location>
        <begin position="15"/>
        <end position="192"/>
    </location>
</feature>
<evidence type="ECO:0008006" key="5">
    <source>
        <dbReference type="Google" id="ProtNLM"/>
    </source>
</evidence>
<dbReference type="InterPro" id="IPR001296">
    <property type="entry name" value="Glyco_trans_1"/>
</dbReference>
<feature type="domain" description="Glycosyltransferase subfamily 4-like N-terminal" evidence="2">
    <location>
        <begin position="406"/>
        <end position="597"/>
    </location>
</feature>
<dbReference type="AlphaFoldDB" id="A0A1F5GS29"/>
<dbReference type="Proteomes" id="UP000178336">
    <property type="component" value="Unassembled WGS sequence"/>
</dbReference>
<dbReference type="CDD" id="cd03801">
    <property type="entry name" value="GT4_PimA-like"/>
    <property type="match status" value="2"/>
</dbReference>
<reference evidence="3 4" key="1">
    <citation type="journal article" date="2016" name="Nat. Commun.">
        <title>Thousands of microbial genomes shed light on interconnected biogeochemical processes in an aquifer system.</title>
        <authorList>
            <person name="Anantharaman K."/>
            <person name="Brown C.T."/>
            <person name="Hug L.A."/>
            <person name="Sharon I."/>
            <person name="Castelle C.J."/>
            <person name="Probst A.J."/>
            <person name="Thomas B.C."/>
            <person name="Singh A."/>
            <person name="Wilkins M.J."/>
            <person name="Karaoz U."/>
            <person name="Brodie E.L."/>
            <person name="Williams K.H."/>
            <person name="Hubbard S.S."/>
            <person name="Banfield J.F."/>
        </authorList>
    </citation>
    <scope>NUCLEOTIDE SEQUENCE [LARGE SCALE GENOMIC DNA]</scope>
</reference>
<evidence type="ECO:0000313" key="3">
    <source>
        <dbReference type="EMBL" id="OGD94587.1"/>
    </source>
</evidence>
<organism evidence="3 4">
    <name type="scientific">Candidatus Curtissbacteria bacterium RIFCSPLOWO2_01_FULL_37_9</name>
    <dbReference type="NCBI Taxonomy" id="1797724"/>
    <lineage>
        <taxon>Bacteria</taxon>
        <taxon>Candidatus Curtissiibacteriota</taxon>
    </lineage>
</organism>
<dbReference type="Pfam" id="PF13439">
    <property type="entry name" value="Glyco_transf_4"/>
    <property type="match status" value="2"/>
</dbReference>
<dbReference type="PANTHER" id="PTHR12526">
    <property type="entry name" value="GLYCOSYLTRANSFERASE"/>
    <property type="match status" value="1"/>
</dbReference>
<gene>
    <name evidence="3" type="ORF">A3A48_00260</name>
</gene>
<feature type="domain" description="Glycosyl transferase family 1" evidence="1">
    <location>
        <begin position="606"/>
        <end position="778"/>
    </location>
</feature>
<dbReference type="EMBL" id="MFBN01000045">
    <property type="protein sequence ID" value="OGD94587.1"/>
    <property type="molecule type" value="Genomic_DNA"/>
</dbReference>
<evidence type="ECO:0000259" key="2">
    <source>
        <dbReference type="Pfam" id="PF13439"/>
    </source>
</evidence>
<dbReference type="Pfam" id="PF00534">
    <property type="entry name" value="Glycos_transf_1"/>
    <property type="match status" value="2"/>
</dbReference>
<comment type="caution">
    <text evidence="3">The sequence shown here is derived from an EMBL/GenBank/DDBJ whole genome shotgun (WGS) entry which is preliminary data.</text>
</comment>
<accession>A0A1F5GS29</accession>
<feature type="domain" description="Glycosyl transferase family 1" evidence="1">
    <location>
        <begin position="201"/>
        <end position="362"/>
    </location>
</feature>
<sequence length="813" mass="92010">MKILMVSDGYFPERIGGSYRYLTALSMELTKRGHEVHVIIPKSAEGLKENEIINGVVMHRFNYNRRLPAISFLSQIIGSRRKFKEILREIKPSLINFHHALPSIGIISIKLIKMIPKVYTFYGPWGEEYSIRNKPSLLSNLYTKIMLLFENYVLKRCKRFLVLSEFSRKQLNEIHRIPLERISVIRAGLDIDFFSPGSKMDARRRLNIPEKCKVLLTVRRLDPRMGLDILLKAFKIVIEQIGEIRLIIVGSGPELMALKKLRDDMGISDSVDFAGFAAEEELVYFYRAADMTVIPSKGLEGFGLMTIESLSCGTPVIGTPVGSTIEILGTFNKNLLFSGIQSDSIAEKIIQVFSGDSDGKLPTGEECRSYIKKNYRIDEMVKNVEDFYFETLKKKILIIDSASEIGGAEIFLLRFIERLNRNKYQPLFFLLQKGGRLSEELLKRGYSVTGITVDLSAWRKPVPESSPDYYFLGQVYQGRGASKRVLKVFSMGVKTIPQLFKIFFHIKKMDVDIIQTSCNKSHIFGTVFAVFLGVPVLWTLHDYISKEHFSFPLRKLLVIFSLFSARIIAFSDAVRNQFILEGAQVKKIVTIHHGIDAASFRGGAKEGIRRELKLSEKTKVVTVIGRISYWKGQEYLIRSIPKIIRSFPDSKFLIVGDAIFGEMAVKRGIEKLIRDTGLTDYCIMCGWRDDIAGILKETDILVHTSSRPEPFGLVLLEGMAMGKPIIATNMGGVTEIISYGITGLLVRPADSDAIAEAVINLFLNPAEADRMGRAGQERVERFFDIGVMSKKIEMVYDEIIDKSSPYRQVLLSI</sequence>
<evidence type="ECO:0000313" key="4">
    <source>
        <dbReference type="Proteomes" id="UP000178336"/>
    </source>
</evidence>
<dbReference type="InterPro" id="IPR028098">
    <property type="entry name" value="Glyco_trans_4-like_N"/>
</dbReference>
<proteinExistence type="predicted"/>